<reference evidence="3 4" key="1">
    <citation type="submission" date="2021-09" db="EMBL/GenBank/DDBJ databases">
        <title>Genomic insights and catalytic innovation underlie evolution of tropane alkaloids biosynthesis.</title>
        <authorList>
            <person name="Wang Y.-J."/>
            <person name="Tian T."/>
            <person name="Huang J.-P."/>
            <person name="Huang S.-X."/>
        </authorList>
    </citation>
    <scope>NUCLEOTIDE SEQUENCE [LARGE SCALE GENOMIC DNA]</scope>
    <source>
        <strain evidence="3">KIB-2018</strain>
        <tissue evidence="3">Leaf</tissue>
    </source>
</reference>
<dbReference type="Proteomes" id="UP001159364">
    <property type="component" value="Linkage Group LG03"/>
</dbReference>
<gene>
    <name evidence="3" type="ORF">K2173_014955</name>
</gene>
<dbReference type="InterPro" id="IPR044661">
    <property type="entry name" value="MED15a/b/c-like"/>
</dbReference>
<organism evidence="3 4">
    <name type="scientific">Erythroxylum novogranatense</name>
    <dbReference type="NCBI Taxonomy" id="1862640"/>
    <lineage>
        <taxon>Eukaryota</taxon>
        <taxon>Viridiplantae</taxon>
        <taxon>Streptophyta</taxon>
        <taxon>Embryophyta</taxon>
        <taxon>Tracheophyta</taxon>
        <taxon>Spermatophyta</taxon>
        <taxon>Magnoliopsida</taxon>
        <taxon>eudicotyledons</taxon>
        <taxon>Gunneridae</taxon>
        <taxon>Pentapetalae</taxon>
        <taxon>rosids</taxon>
        <taxon>fabids</taxon>
        <taxon>Malpighiales</taxon>
        <taxon>Erythroxylaceae</taxon>
        <taxon>Erythroxylum</taxon>
    </lineage>
</organism>
<dbReference type="AlphaFoldDB" id="A0AAV8TVY8"/>
<dbReference type="Pfam" id="PF21539">
    <property type="entry name" value="Med15_C"/>
    <property type="match status" value="1"/>
</dbReference>
<protein>
    <recommendedName>
        <fullName evidence="2">ARC105/Med15 mediator subunit C-terminal domain-containing protein</fullName>
    </recommendedName>
</protein>
<dbReference type="InterPro" id="IPR048386">
    <property type="entry name" value="Med15_C"/>
</dbReference>
<name>A0AAV8TVY8_9ROSI</name>
<dbReference type="GO" id="GO:0031490">
    <property type="term" value="F:chromatin DNA binding"/>
    <property type="evidence" value="ECO:0007669"/>
    <property type="project" value="InterPro"/>
</dbReference>
<evidence type="ECO:0000256" key="1">
    <source>
        <dbReference type="SAM" id="MobiDB-lite"/>
    </source>
</evidence>
<sequence>MDKDVEKVSFDENKLASSDTPGSSTTATDDSQESAKTRLLEEIYRINERLVNVGVELDSDEDAARGREGITVKCSFMPVRLTGPLELLLDTMLPLPPLRLLILDDYPESSPVIINDLVTYEREETEEISEEVKERFNRHIGALSEPICLQEMAGSWQFFITEVINEYGQKLGYPTFSSKK</sequence>
<keyword evidence="4" id="KW-1185">Reference proteome</keyword>
<accession>A0AAV8TVY8</accession>
<dbReference type="PANTHER" id="PTHR33137:SF4">
    <property type="entry name" value="MEDIATOR OF RNA POLYMERASE II TRANSCRIPTION SUBUNIT 15A-RELATED"/>
    <property type="match status" value="1"/>
</dbReference>
<evidence type="ECO:0000313" key="4">
    <source>
        <dbReference type="Proteomes" id="UP001159364"/>
    </source>
</evidence>
<evidence type="ECO:0000259" key="2">
    <source>
        <dbReference type="Pfam" id="PF21539"/>
    </source>
</evidence>
<comment type="caution">
    <text evidence="3">The sequence shown here is derived from an EMBL/GenBank/DDBJ whole genome shotgun (WGS) entry which is preliminary data.</text>
</comment>
<feature type="compositionally biased region" description="Basic and acidic residues" evidence="1">
    <location>
        <begin position="1"/>
        <end position="14"/>
    </location>
</feature>
<dbReference type="EMBL" id="JAIWQS010000003">
    <property type="protein sequence ID" value="KAJ8770345.1"/>
    <property type="molecule type" value="Genomic_DNA"/>
</dbReference>
<feature type="domain" description="ARC105/Med15 mediator subunit C-terminal" evidence="2">
    <location>
        <begin position="90"/>
        <end position="160"/>
    </location>
</feature>
<dbReference type="GO" id="GO:0003713">
    <property type="term" value="F:transcription coactivator activity"/>
    <property type="evidence" value="ECO:0007669"/>
    <property type="project" value="InterPro"/>
</dbReference>
<evidence type="ECO:0000313" key="3">
    <source>
        <dbReference type="EMBL" id="KAJ8770345.1"/>
    </source>
</evidence>
<feature type="compositionally biased region" description="Polar residues" evidence="1">
    <location>
        <begin position="15"/>
        <end position="29"/>
    </location>
</feature>
<dbReference type="PANTHER" id="PTHR33137">
    <property type="entry name" value="MEDIATOR OF RNA POLYMERASE II TRANSCRIPTION SUBUNIT 15A-RELATED"/>
    <property type="match status" value="1"/>
</dbReference>
<proteinExistence type="predicted"/>
<feature type="region of interest" description="Disordered" evidence="1">
    <location>
        <begin position="1"/>
        <end position="34"/>
    </location>
</feature>